<evidence type="ECO:0000256" key="5">
    <source>
        <dbReference type="ARBA" id="ARBA00023136"/>
    </source>
</evidence>
<dbReference type="Pfam" id="PF03788">
    <property type="entry name" value="LrgA"/>
    <property type="match status" value="1"/>
</dbReference>
<feature type="transmembrane region" description="Helical" evidence="6">
    <location>
        <begin position="56"/>
        <end position="76"/>
    </location>
</feature>
<dbReference type="AlphaFoldDB" id="A0A3A6Q5Y4"/>
<dbReference type="PANTHER" id="PTHR33931:SF2">
    <property type="entry name" value="HOLIN-LIKE PROTEIN CIDA"/>
    <property type="match status" value="1"/>
</dbReference>
<comment type="subcellular location">
    <subcellularLocation>
        <location evidence="1">Cell membrane</location>
        <topology evidence="1">Multi-pass membrane protein</topology>
    </subcellularLocation>
</comment>
<keyword evidence="2" id="KW-1003">Cell membrane</keyword>
<evidence type="ECO:0000256" key="4">
    <source>
        <dbReference type="ARBA" id="ARBA00022989"/>
    </source>
</evidence>
<name>A0A3A6Q5Y4_9BACL</name>
<keyword evidence="4 6" id="KW-1133">Transmembrane helix</keyword>
<organism evidence="7 8">
    <name type="scientific">Paenibacillus pinisoli</name>
    <dbReference type="NCBI Taxonomy" id="1276110"/>
    <lineage>
        <taxon>Bacteria</taxon>
        <taxon>Bacillati</taxon>
        <taxon>Bacillota</taxon>
        <taxon>Bacilli</taxon>
        <taxon>Bacillales</taxon>
        <taxon>Paenibacillaceae</taxon>
        <taxon>Paenibacillus</taxon>
    </lineage>
</organism>
<evidence type="ECO:0000256" key="1">
    <source>
        <dbReference type="ARBA" id="ARBA00004651"/>
    </source>
</evidence>
<dbReference type="EMBL" id="QXQB01000001">
    <property type="protein sequence ID" value="RJX41254.1"/>
    <property type="molecule type" value="Genomic_DNA"/>
</dbReference>
<dbReference type="GO" id="GO:0005886">
    <property type="term" value="C:plasma membrane"/>
    <property type="evidence" value="ECO:0007669"/>
    <property type="project" value="UniProtKB-SubCell"/>
</dbReference>
<reference evidence="7 8" key="1">
    <citation type="submission" date="2018-09" db="EMBL/GenBank/DDBJ databases">
        <title>Paenibacillus aracenensis nov. sp. isolated from a cave in southern Spain.</title>
        <authorList>
            <person name="Jurado V."/>
            <person name="Gutierrez-Patricio S."/>
            <person name="Gonzalez-Pimentel J.L."/>
            <person name="Miller A.Z."/>
            <person name="Laiz L."/>
            <person name="Saiz-Jimenez C."/>
        </authorList>
    </citation>
    <scope>NUCLEOTIDE SEQUENCE [LARGE SCALE GENOMIC DNA]</scope>
    <source>
        <strain evidence="7 8">JCM 19203</strain>
    </source>
</reference>
<evidence type="ECO:0000256" key="6">
    <source>
        <dbReference type="SAM" id="Phobius"/>
    </source>
</evidence>
<feature type="transmembrane region" description="Helical" evidence="6">
    <location>
        <begin position="26"/>
        <end position="44"/>
    </location>
</feature>
<proteinExistence type="predicted"/>
<dbReference type="OrthoDB" id="3176438at2"/>
<sequence length="122" mass="13036">MRGFAIFIAFHLIGLALEKGLSIPLPANVIGLGLLAAALFLGWIKLEWVEASSKIAIRHMGLLFAPAIVGTMVLAKQIQSEWLAIGSSIVIGTLVTMLAAGLAIKLWPDRRKQHDAAESHSA</sequence>
<comment type="caution">
    <text evidence="7">The sequence shown here is derived from an EMBL/GenBank/DDBJ whole genome shotgun (WGS) entry which is preliminary data.</text>
</comment>
<protein>
    <submittedName>
        <fullName evidence="7">CidA/LrgA family protein</fullName>
    </submittedName>
</protein>
<evidence type="ECO:0000256" key="3">
    <source>
        <dbReference type="ARBA" id="ARBA00022692"/>
    </source>
</evidence>
<dbReference type="InterPro" id="IPR005538">
    <property type="entry name" value="LrgA/CidA"/>
</dbReference>
<keyword evidence="5 6" id="KW-0472">Membrane</keyword>
<accession>A0A3A6Q5Y4</accession>
<evidence type="ECO:0000256" key="2">
    <source>
        <dbReference type="ARBA" id="ARBA00022475"/>
    </source>
</evidence>
<evidence type="ECO:0000313" key="7">
    <source>
        <dbReference type="EMBL" id="RJX41254.1"/>
    </source>
</evidence>
<dbReference type="RefSeq" id="WP_120107562.1">
    <property type="nucleotide sequence ID" value="NZ_QXQB01000001.1"/>
</dbReference>
<feature type="transmembrane region" description="Helical" evidence="6">
    <location>
        <begin position="82"/>
        <end position="104"/>
    </location>
</feature>
<dbReference type="Proteomes" id="UP000267798">
    <property type="component" value="Unassembled WGS sequence"/>
</dbReference>
<evidence type="ECO:0000313" key="8">
    <source>
        <dbReference type="Proteomes" id="UP000267798"/>
    </source>
</evidence>
<keyword evidence="8" id="KW-1185">Reference proteome</keyword>
<dbReference type="PANTHER" id="PTHR33931">
    <property type="entry name" value="HOLIN-LIKE PROTEIN CIDA-RELATED"/>
    <property type="match status" value="1"/>
</dbReference>
<keyword evidence="3 6" id="KW-0812">Transmembrane</keyword>
<gene>
    <name evidence="7" type="ORF">D3P09_04520</name>
</gene>